<evidence type="ECO:0000259" key="2">
    <source>
        <dbReference type="Pfam" id="PF00465"/>
    </source>
</evidence>
<dbReference type="InterPro" id="IPR056798">
    <property type="entry name" value="ADH_Fe_C"/>
</dbReference>
<evidence type="ECO:0000259" key="3">
    <source>
        <dbReference type="Pfam" id="PF25137"/>
    </source>
</evidence>
<dbReference type="InterPro" id="IPR001670">
    <property type="entry name" value="ADH_Fe/GldA"/>
</dbReference>
<evidence type="ECO:0000313" key="4">
    <source>
        <dbReference type="EMBL" id="OHA72384.1"/>
    </source>
</evidence>
<evidence type="ECO:0000313" key="5">
    <source>
        <dbReference type="Proteomes" id="UP000177287"/>
    </source>
</evidence>
<dbReference type="InterPro" id="IPR035873">
    <property type="entry name" value="PhpC"/>
</dbReference>
<dbReference type="AlphaFoldDB" id="A0A1G2RHP9"/>
<dbReference type="Gene3D" id="3.40.50.1970">
    <property type="match status" value="1"/>
</dbReference>
<dbReference type="PANTHER" id="PTHR11496:SF83">
    <property type="entry name" value="HYDROXYACID-OXOACID TRANSHYDROGENASE, MITOCHONDRIAL"/>
    <property type="match status" value="1"/>
</dbReference>
<sequence length="341" mass="36708">MNKEFFGNSASALKGVLDEEKPQKIFLVADKNAYDKSGAEALFSSVLKGFEVVVFSEFQENPKIEDIEKGIEAFRSFSPDLVLAVGGGSALDIAKSVNVLANQGGDPLDYIFNKKEIANRGKPLIAVPTTAGTGAEATQFAVVYVNGIKHSLAHAFVVPNYSIVDSQLTFSLPPRVTAVTGMDALAQAIESYWSNKATEESKQYAKEALSFILPNIALAVNNPSPEARAAMSRGAYLAGKAINISFTTACHAISYTFTARYGIPHGHAVALTLPAMIEYNAEALKEDVLSELLSLSDSQNAKQAADRVRSLMQEIGLETRLSELGISNIREVEELVVKEVN</sequence>
<dbReference type="PROSITE" id="PS00913">
    <property type="entry name" value="ADH_IRON_1"/>
    <property type="match status" value="1"/>
</dbReference>
<evidence type="ECO:0000256" key="1">
    <source>
        <dbReference type="ARBA" id="ARBA00023002"/>
    </source>
</evidence>
<dbReference type="InterPro" id="IPR039697">
    <property type="entry name" value="Alcohol_dehydrogenase_Fe"/>
</dbReference>
<organism evidence="4 5">
    <name type="scientific">Candidatus Wildermuthbacteria bacterium RIFCSPLOWO2_01_FULL_47_18</name>
    <dbReference type="NCBI Taxonomy" id="1802460"/>
    <lineage>
        <taxon>Bacteria</taxon>
        <taxon>Candidatus Wildermuthiibacteriota</taxon>
    </lineage>
</organism>
<dbReference type="Proteomes" id="UP000177287">
    <property type="component" value="Unassembled WGS sequence"/>
</dbReference>
<dbReference type="GO" id="GO:0046872">
    <property type="term" value="F:metal ion binding"/>
    <property type="evidence" value="ECO:0007669"/>
    <property type="project" value="InterPro"/>
</dbReference>
<keyword evidence="1" id="KW-0560">Oxidoreductase</keyword>
<feature type="domain" description="Alcohol dehydrogenase iron-type/glycerol dehydrogenase GldA" evidence="2">
    <location>
        <begin position="6"/>
        <end position="165"/>
    </location>
</feature>
<name>A0A1G2RHP9_9BACT</name>
<feature type="domain" description="Fe-containing alcohol dehydrogenase-like C-terminal" evidence="3">
    <location>
        <begin position="177"/>
        <end position="332"/>
    </location>
</feature>
<dbReference type="InterPro" id="IPR018211">
    <property type="entry name" value="ADH_Fe_CS"/>
</dbReference>
<dbReference type="FunFam" id="3.40.50.1970:FF:000003">
    <property type="entry name" value="Alcohol dehydrogenase, iron-containing"/>
    <property type="match status" value="1"/>
</dbReference>
<dbReference type="GO" id="GO:0004022">
    <property type="term" value="F:alcohol dehydrogenase (NAD+) activity"/>
    <property type="evidence" value="ECO:0007669"/>
    <property type="project" value="TreeGrafter"/>
</dbReference>
<dbReference type="GO" id="GO:0017000">
    <property type="term" value="P:antibiotic biosynthetic process"/>
    <property type="evidence" value="ECO:0007669"/>
    <property type="project" value="InterPro"/>
</dbReference>
<dbReference type="Gene3D" id="1.20.1090.10">
    <property type="entry name" value="Dehydroquinate synthase-like - alpha domain"/>
    <property type="match status" value="1"/>
</dbReference>
<protein>
    <submittedName>
        <fullName evidence="4">Uncharacterized protein</fullName>
    </submittedName>
</protein>
<comment type="caution">
    <text evidence="4">The sequence shown here is derived from an EMBL/GenBank/DDBJ whole genome shotgun (WGS) entry which is preliminary data.</text>
</comment>
<dbReference type="Pfam" id="PF25137">
    <property type="entry name" value="ADH_Fe_C"/>
    <property type="match status" value="1"/>
</dbReference>
<feature type="non-terminal residue" evidence="4">
    <location>
        <position position="341"/>
    </location>
</feature>
<dbReference type="SUPFAM" id="SSF56796">
    <property type="entry name" value="Dehydroquinate synthase-like"/>
    <property type="match status" value="1"/>
</dbReference>
<dbReference type="CDD" id="cd08182">
    <property type="entry name" value="HEPD"/>
    <property type="match status" value="1"/>
</dbReference>
<reference evidence="4 5" key="1">
    <citation type="journal article" date="2016" name="Nat. Commun.">
        <title>Thousands of microbial genomes shed light on interconnected biogeochemical processes in an aquifer system.</title>
        <authorList>
            <person name="Anantharaman K."/>
            <person name="Brown C.T."/>
            <person name="Hug L.A."/>
            <person name="Sharon I."/>
            <person name="Castelle C.J."/>
            <person name="Probst A.J."/>
            <person name="Thomas B.C."/>
            <person name="Singh A."/>
            <person name="Wilkins M.J."/>
            <person name="Karaoz U."/>
            <person name="Brodie E.L."/>
            <person name="Williams K.H."/>
            <person name="Hubbard S.S."/>
            <person name="Banfield J.F."/>
        </authorList>
    </citation>
    <scope>NUCLEOTIDE SEQUENCE [LARGE SCALE GENOMIC DNA]</scope>
</reference>
<accession>A0A1G2RHP9</accession>
<dbReference type="PANTHER" id="PTHR11496">
    <property type="entry name" value="ALCOHOL DEHYDROGENASE"/>
    <property type="match status" value="1"/>
</dbReference>
<dbReference type="EMBL" id="MHUF01000019">
    <property type="protein sequence ID" value="OHA72384.1"/>
    <property type="molecule type" value="Genomic_DNA"/>
</dbReference>
<dbReference type="Pfam" id="PF00465">
    <property type="entry name" value="Fe-ADH"/>
    <property type="match status" value="1"/>
</dbReference>
<proteinExistence type="predicted"/>
<gene>
    <name evidence="4" type="ORF">A3A27_01645</name>
</gene>